<protein>
    <recommendedName>
        <fullName evidence="2">UPF0301 protein JI741_20745</fullName>
    </recommendedName>
</protein>
<organism evidence="3 4">
    <name type="scientific">Chryseolinea lacunae</name>
    <dbReference type="NCBI Taxonomy" id="2801331"/>
    <lineage>
        <taxon>Bacteria</taxon>
        <taxon>Pseudomonadati</taxon>
        <taxon>Bacteroidota</taxon>
        <taxon>Cytophagia</taxon>
        <taxon>Cytophagales</taxon>
        <taxon>Fulvivirgaceae</taxon>
        <taxon>Chryseolinea</taxon>
    </lineage>
</organism>
<evidence type="ECO:0000256" key="2">
    <source>
        <dbReference type="HAMAP-Rule" id="MF_00758"/>
    </source>
</evidence>
<evidence type="ECO:0000313" key="3">
    <source>
        <dbReference type="EMBL" id="MBL0743674.1"/>
    </source>
</evidence>
<dbReference type="Pfam" id="PF02622">
    <property type="entry name" value="DUF179"/>
    <property type="match status" value="1"/>
</dbReference>
<reference evidence="3 4" key="1">
    <citation type="submission" date="2021-01" db="EMBL/GenBank/DDBJ databases">
        <title>Chryseolinea sp. Jin1 Genome sequencing and assembly.</title>
        <authorList>
            <person name="Kim I."/>
        </authorList>
    </citation>
    <scope>NUCLEOTIDE SEQUENCE [LARGE SCALE GENOMIC DNA]</scope>
    <source>
        <strain evidence="3 4">Jin1</strain>
    </source>
</reference>
<comment type="caution">
    <text evidence="3">The sequence shown here is derived from an EMBL/GenBank/DDBJ whole genome shotgun (WGS) entry which is preliminary data.</text>
</comment>
<sequence>MEFFKYKNKLKPEKGRLLISEPFLPDPNFERTVVLLCEHNEEGSFGFVVNKPSILKINEVMEDIRILDDTVFVGGPVQQDTLHFLHRNTSIANAVKIRNEIYWGGDFESLLAQLDTATVKPTDIRFYLGYSGWGQGQLESELQEDSWIVCDFVDDELLFDTDPTVIWKKALDNMGGRFSVYSNYPVDPRLN</sequence>
<keyword evidence="4" id="KW-1185">Reference proteome</keyword>
<evidence type="ECO:0000256" key="1">
    <source>
        <dbReference type="ARBA" id="ARBA00009600"/>
    </source>
</evidence>
<dbReference type="Gene3D" id="3.40.1740.10">
    <property type="entry name" value="VC0467-like"/>
    <property type="match status" value="1"/>
</dbReference>
<dbReference type="RefSeq" id="WP_202013031.1">
    <property type="nucleotide sequence ID" value="NZ_JAERRB010000007.1"/>
</dbReference>
<name>A0ABS1KWD7_9BACT</name>
<dbReference type="SUPFAM" id="SSF143456">
    <property type="entry name" value="VC0467-like"/>
    <property type="match status" value="1"/>
</dbReference>
<gene>
    <name evidence="3" type="ORF">JI741_20745</name>
</gene>
<dbReference type="HAMAP" id="MF_00758">
    <property type="entry name" value="UPF0301"/>
    <property type="match status" value="1"/>
</dbReference>
<proteinExistence type="inferred from homology"/>
<dbReference type="EMBL" id="JAERRB010000007">
    <property type="protein sequence ID" value="MBL0743674.1"/>
    <property type="molecule type" value="Genomic_DNA"/>
</dbReference>
<dbReference type="PANTHER" id="PTHR30327">
    <property type="entry name" value="UNCHARACTERIZED PROTEIN YQGE"/>
    <property type="match status" value="1"/>
</dbReference>
<dbReference type="PANTHER" id="PTHR30327:SF1">
    <property type="entry name" value="UPF0301 PROTEIN YQGE"/>
    <property type="match status" value="1"/>
</dbReference>
<evidence type="ECO:0000313" key="4">
    <source>
        <dbReference type="Proteomes" id="UP000613030"/>
    </source>
</evidence>
<accession>A0ABS1KWD7</accession>
<dbReference type="Proteomes" id="UP000613030">
    <property type="component" value="Unassembled WGS sequence"/>
</dbReference>
<comment type="similarity">
    <text evidence="1 2">Belongs to the UPF0301 (AlgH) family.</text>
</comment>
<dbReference type="InterPro" id="IPR003774">
    <property type="entry name" value="AlgH-like"/>
</dbReference>